<keyword evidence="3" id="KW-1185">Reference proteome</keyword>
<dbReference type="Pfam" id="PF00814">
    <property type="entry name" value="TsaD"/>
    <property type="match status" value="1"/>
</dbReference>
<dbReference type="AlphaFoldDB" id="A0A4R8M5J3"/>
<accession>A0A4R8M5J3</accession>
<gene>
    <name evidence="2" type="ORF">C8D99_11950</name>
</gene>
<dbReference type="Proteomes" id="UP000295066">
    <property type="component" value="Unassembled WGS sequence"/>
</dbReference>
<dbReference type="GO" id="GO:0002949">
    <property type="term" value="P:tRNA threonylcarbamoyladenosine modification"/>
    <property type="evidence" value="ECO:0007669"/>
    <property type="project" value="InterPro"/>
</dbReference>
<dbReference type="NCBIfam" id="TIGR03725">
    <property type="entry name" value="T6A_YeaZ"/>
    <property type="match status" value="1"/>
</dbReference>
<name>A0A4R8M5J3_9BACT</name>
<organism evidence="2 3">
    <name type="scientific">Aminivibrio pyruvatiphilus</name>
    <dbReference type="NCBI Taxonomy" id="1005740"/>
    <lineage>
        <taxon>Bacteria</taxon>
        <taxon>Thermotogati</taxon>
        <taxon>Synergistota</taxon>
        <taxon>Synergistia</taxon>
        <taxon>Synergistales</taxon>
        <taxon>Aminobacteriaceae</taxon>
        <taxon>Aminivibrio</taxon>
    </lineage>
</organism>
<dbReference type="InterPro" id="IPR022496">
    <property type="entry name" value="T6A_TsaB"/>
</dbReference>
<protein>
    <submittedName>
        <fullName evidence="2">tRNA threonylcarbamoyl adenosine modification protein YeaZ</fullName>
    </submittedName>
</protein>
<reference evidence="2 3" key="1">
    <citation type="submission" date="2019-03" db="EMBL/GenBank/DDBJ databases">
        <title>Genomic Encyclopedia of Type Strains, Phase IV (KMG-IV): sequencing the most valuable type-strain genomes for metagenomic binning, comparative biology and taxonomic classification.</title>
        <authorList>
            <person name="Goeker M."/>
        </authorList>
    </citation>
    <scope>NUCLEOTIDE SEQUENCE [LARGE SCALE GENOMIC DNA]</scope>
    <source>
        <strain evidence="2 3">DSM 25964</strain>
    </source>
</reference>
<evidence type="ECO:0000259" key="1">
    <source>
        <dbReference type="Pfam" id="PF00814"/>
    </source>
</evidence>
<sequence>MKHRILSINCSNARWTALGLSEGGTVCGEMNLDLGKRQSSFLPSLVDFFLRCFSFKVQDLDFIAVVNGPGSFTGIKVGVAFSQFLAWAAGEKPVIPLSSLESLVFGRPGSSQSHICPLLWAGGGRVYSALYAPAAAGEHPKEAMPPRAYSRDELQAALFPSEDRKREVLFLSDAPEKCAGFFSGSIPGPFEPAAPRGSADVLLAGLYKERAIPPQAVTAQYFREPDIG</sequence>
<proteinExistence type="predicted"/>
<evidence type="ECO:0000313" key="2">
    <source>
        <dbReference type="EMBL" id="TDY56101.1"/>
    </source>
</evidence>
<dbReference type="InterPro" id="IPR043129">
    <property type="entry name" value="ATPase_NBD"/>
</dbReference>
<dbReference type="RefSeq" id="WP_133958717.1">
    <property type="nucleotide sequence ID" value="NZ_SORI01000019.1"/>
</dbReference>
<dbReference type="Gene3D" id="3.30.420.200">
    <property type="match status" value="1"/>
</dbReference>
<evidence type="ECO:0000313" key="3">
    <source>
        <dbReference type="Proteomes" id="UP000295066"/>
    </source>
</evidence>
<dbReference type="Gene3D" id="3.30.420.40">
    <property type="match status" value="1"/>
</dbReference>
<dbReference type="InterPro" id="IPR000905">
    <property type="entry name" value="Gcp-like_dom"/>
</dbReference>
<dbReference type="OrthoDB" id="9784166at2"/>
<feature type="domain" description="Gcp-like" evidence="1">
    <location>
        <begin position="40"/>
        <end position="131"/>
    </location>
</feature>
<dbReference type="EMBL" id="SORI01000019">
    <property type="protein sequence ID" value="TDY56101.1"/>
    <property type="molecule type" value="Genomic_DNA"/>
</dbReference>
<comment type="caution">
    <text evidence="2">The sequence shown here is derived from an EMBL/GenBank/DDBJ whole genome shotgun (WGS) entry which is preliminary data.</text>
</comment>
<dbReference type="SUPFAM" id="SSF53067">
    <property type="entry name" value="Actin-like ATPase domain"/>
    <property type="match status" value="1"/>
</dbReference>